<dbReference type="RefSeq" id="WP_007637211.1">
    <property type="nucleotide sequence ID" value="NC_020514.1"/>
</dbReference>
<accession>K7A468</accession>
<dbReference type="Proteomes" id="UP000011864">
    <property type="component" value="Chromosome"/>
</dbReference>
<dbReference type="PATRIC" id="fig|1129794.4.peg.2488"/>
<dbReference type="OrthoDB" id="6195299at2"/>
<gene>
    <name evidence="1" type="ORF">C427_2509</name>
</gene>
<proteinExistence type="predicted"/>
<dbReference type="eggNOG" id="COG3249">
    <property type="taxonomic scope" value="Bacteria"/>
</dbReference>
<dbReference type="EMBL" id="CP003837">
    <property type="protein sequence ID" value="AGH44618.1"/>
    <property type="molecule type" value="Genomic_DNA"/>
</dbReference>
<keyword evidence="2" id="KW-1185">Reference proteome</keyword>
<evidence type="ECO:0008006" key="3">
    <source>
        <dbReference type="Google" id="ProtNLM"/>
    </source>
</evidence>
<reference evidence="1 2" key="1">
    <citation type="journal article" date="2013" name="Genome Announc.">
        <title>Complete Genome Sequence of Glaciecola psychrophila Strain 170T.</title>
        <authorList>
            <person name="Yin J."/>
            <person name="Chen J."/>
            <person name="Liu G."/>
            <person name="Yu Y."/>
            <person name="Song L."/>
            <person name="Wang X."/>
            <person name="Qu X."/>
        </authorList>
    </citation>
    <scope>NUCLEOTIDE SEQUENCE [LARGE SCALE GENOMIC DNA]</scope>
    <source>
        <strain evidence="1 2">170</strain>
    </source>
</reference>
<evidence type="ECO:0000313" key="1">
    <source>
        <dbReference type="EMBL" id="AGH44618.1"/>
    </source>
</evidence>
<dbReference type="KEGG" id="gps:C427_2509"/>
<evidence type="ECO:0000313" key="2">
    <source>
        <dbReference type="Proteomes" id="UP000011864"/>
    </source>
</evidence>
<sequence length="371" mass="41712">MPIKVKPLLFVFFLVWLISWQNVNAAVIDDLYDAKIAVNDQSDRTQNNAFSLALKQVLIKVRGNNDLLTNQKIKSAITKATRFVRSYSYDKQESQLYLAISFDPQRVENVIRDAGFPVWDKRRPDSLIWLAIKSSADSDRKIARPTEYADIYQQLSLRAAQRGISLMFPLWDLGDIQSLGIYDIWGGFSSQISKASERYAVPSVLSARIYLTDNQSYDVTQNSVMENEKSEFQWSADWTMIEGGGLLAGQVQGDTPLIIAEGLIDALADQLSLKYAIDLAQIDRADTKVQIVVNNIDSLNYYSQALSSLENMSIVNDATLIKQQGSRATFELDLLGDVDDLTNALSLDSKIRPVVDDFGQPILGLEFFWVK</sequence>
<dbReference type="Pfam" id="PF09839">
    <property type="entry name" value="DUF2066"/>
    <property type="match status" value="1"/>
</dbReference>
<dbReference type="STRING" id="1129794.C427_2509"/>
<name>K7A468_9ALTE</name>
<organism evidence="1 2">
    <name type="scientific">Paraglaciecola psychrophila 170</name>
    <dbReference type="NCBI Taxonomy" id="1129794"/>
    <lineage>
        <taxon>Bacteria</taxon>
        <taxon>Pseudomonadati</taxon>
        <taxon>Pseudomonadota</taxon>
        <taxon>Gammaproteobacteria</taxon>
        <taxon>Alteromonadales</taxon>
        <taxon>Alteromonadaceae</taxon>
        <taxon>Paraglaciecola</taxon>
    </lineage>
</organism>
<protein>
    <recommendedName>
        <fullName evidence="3">DUF2066 domain-containing protein</fullName>
    </recommendedName>
</protein>
<dbReference type="InterPro" id="IPR018642">
    <property type="entry name" value="DUF2066"/>
</dbReference>
<dbReference type="HOGENOM" id="CLU_041769_1_0_6"/>
<dbReference type="AlphaFoldDB" id="K7A468"/>